<evidence type="ECO:0000256" key="1">
    <source>
        <dbReference type="ARBA" id="ARBA00009224"/>
    </source>
</evidence>
<evidence type="ECO:0000259" key="5">
    <source>
        <dbReference type="Pfam" id="PF01648"/>
    </source>
</evidence>
<evidence type="ECO:0000256" key="2">
    <source>
        <dbReference type="ARBA" id="ARBA00017835"/>
    </source>
</evidence>
<dbReference type="Proteomes" id="UP001214628">
    <property type="component" value="Chromosome 1"/>
</dbReference>
<dbReference type="GO" id="GO:0008897">
    <property type="term" value="F:holo-[acyl-carrier-protein] synthase activity"/>
    <property type="evidence" value="ECO:0007669"/>
    <property type="project" value="InterPro"/>
</dbReference>
<dbReference type="SUPFAM" id="SSF56214">
    <property type="entry name" value="4'-phosphopantetheinyl transferase"/>
    <property type="match status" value="1"/>
</dbReference>
<comment type="similarity">
    <text evidence="1">Belongs to the MTFP1 family.</text>
</comment>
<dbReference type="PANTHER" id="PTHR11001:SF2">
    <property type="entry name" value="MITOCHONDRIAL FISSION PROCESS PROTEIN 1"/>
    <property type="match status" value="1"/>
</dbReference>
<organism evidence="6 7">
    <name type="scientific">Malassezia psittaci</name>
    <dbReference type="NCBI Taxonomy" id="1821823"/>
    <lineage>
        <taxon>Eukaryota</taxon>
        <taxon>Fungi</taxon>
        <taxon>Dikarya</taxon>
        <taxon>Basidiomycota</taxon>
        <taxon>Ustilaginomycotina</taxon>
        <taxon>Malasseziomycetes</taxon>
        <taxon>Malasseziales</taxon>
        <taxon>Malasseziaceae</taxon>
        <taxon>Malassezia</taxon>
    </lineage>
</organism>
<dbReference type="Pfam" id="PF10558">
    <property type="entry name" value="MTP18"/>
    <property type="match status" value="1"/>
</dbReference>
<dbReference type="GO" id="GO:0000287">
    <property type="term" value="F:magnesium ion binding"/>
    <property type="evidence" value="ECO:0007669"/>
    <property type="project" value="InterPro"/>
</dbReference>
<protein>
    <recommendedName>
        <fullName evidence="2">Mitochondrial fission process protein 1</fullName>
    </recommendedName>
    <alternativeName>
        <fullName evidence="4">Mitochondrial 18 kDa protein</fullName>
    </alternativeName>
</protein>
<dbReference type="GO" id="GO:0000266">
    <property type="term" value="P:mitochondrial fission"/>
    <property type="evidence" value="ECO:0007669"/>
    <property type="project" value="TreeGrafter"/>
</dbReference>
<evidence type="ECO:0000256" key="3">
    <source>
        <dbReference type="ARBA" id="ARBA00022679"/>
    </source>
</evidence>
<keyword evidence="3" id="KW-0808">Transferase</keyword>
<dbReference type="InterPro" id="IPR037143">
    <property type="entry name" value="4-PPantetheinyl_Trfase_dom_sf"/>
</dbReference>
<evidence type="ECO:0000256" key="4">
    <source>
        <dbReference type="ARBA" id="ARBA00029631"/>
    </source>
</evidence>
<evidence type="ECO:0000313" key="7">
    <source>
        <dbReference type="Proteomes" id="UP001214628"/>
    </source>
</evidence>
<dbReference type="GO" id="GO:0005739">
    <property type="term" value="C:mitochondrion"/>
    <property type="evidence" value="ECO:0007669"/>
    <property type="project" value="TreeGrafter"/>
</dbReference>
<proteinExistence type="inferred from homology"/>
<dbReference type="EMBL" id="CP118375">
    <property type="protein sequence ID" value="WFD42348.1"/>
    <property type="molecule type" value="Genomic_DNA"/>
</dbReference>
<dbReference type="AlphaFoldDB" id="A0AAF0F450"/>
<dbReference type="PANTHER" id="PTHR11001">
    <property type="entry name" value="MITOCHONDRIAL FISSION PROCESS PROTEIN 1"/>
    <property type="match status" value="1"/>
</dbReference>
<reference evidence="6" key="1">
    <citation type="submission" date="2023-02" db="EMBL/GenBank/DDBJ databases">
        <title>Mating type loci evolution in Malassezia.</title>
        <authorList>
            <person name="Coelho M.A."/>
        </authorList>
    </citation>
    <scope>NUCLEOTIDE SEQUENCE</scope>
    <source>
        <strain evidence="6">CBS 14136</strain>
    </source>
</reference>
<name>A0AAF0F450_9BASI</name>
<dbReference type="Gene3D" id="3.90.470.20">
    <property type="entry name" value="4'-phosphopantetheinyl transferase domain"/>
    <property type="match status" value="1"/>
</dbReference>
<gene>
    <name evidence="6" type="ORF">MPSI1_000990</name>
</gene>
<sequence>MSNAEKEVQSHHTYSSQEDEGIGRYSAYAIRLRTLLTSSSRYIAYSSDVGEAFRPLTKPSVVRAAYAVSWAYIFTDVGYTCYKSCQGRDLHSSKTQQDVSWIASRRLVFQLLSSLFLPAVTIHSVVKYSAPVFAKSRFLRVRSVGPTVAGLLTVPLLPMLFDEPVEIGVDYAFDLLELKVQEYFGSRQAEKALRARIESLKDMLRMKPSSSDSNAKVTSTNAALEDRMVDKVGTQELSPLMDSSTTAKLAVLGVGVDLLYLPRMRSLVSRHAQRLSCGSLSGSLSQVPRFATPQRQDEKPSQESLLSAAAQHFAYRTLSSLESAAWHQQAPSMQHEDRLRFLATRWACKEATYKAVYPHIHLRAQDISMSRGKTRSTAKPRLQLDQQKDYHSIDGASVNELAHRLTLHASISHDGDYVIASVLAESS</sequence>
<keyword evidence="7" id="KW-1185">Reference proteome</keyword>
<feature type="domain" description="4'-phosphopantetheinyl transferase" evidence="5">
    <location>
        <begin position="311"/>
        <end position="391"/>
    </location>
</feature>
<dbReference type="InterPro" id="IPR008278">
    <property type="entry name" value="4-PPantetheinyl_Trfase_dom"/>
</dbReference>
<dbReference type="InterPro" id="IPR019560">
    <property type="entry name" value="Mitochondrial_18_kDa_protein"/>
</dbReference>
<dbReference type="Pfam" id="PF01648">
    <property type="entry name" value="ACPS"/>
    <property type="match status" value="1"/>
</dbReference>
<accession>A0AAF0F450</accession>
<evidence type="ECO:0000313" key="6">
    <source>
        <dbReference type="EMBL" id="WFD42348.1"/>
    </source>
</evidence>